<dbReference type="PROSITE" id="PS51257">
    <property type="entry name" value="PROKAR_LIPOPROTEIN"/>
    <property type="match status" value="1"/>
</dbReference>
<dbReference type="SUPFAM" id="SSF69318">
    <property type="entry name" value="Integrin alpha N-terminal domain"/>
    <property type="match status" value="1"/>
</dbReference>
<organism evidence="1 2">
    <name type="scientific">Desulfurobacterium pacificum</name>
    <dbReference type="NCBI Taxonomy" id="240166"/>
    <lineage>
        <taxon>Bacteria</taxon>
        <taxon>Pseudomonadati</taxon>
        <taxon>Aquificota</taxon>
        <taxon>Aquificia</taxon>
        <taxon>Desulfurobacteriales</taxon>
        <taxon>Desulfurobacteriaceae</taxon>
        <taxon>Desulfurobacterium</taxon>
    </lineage>
</organism>
<sequence>MRRLIPLATIIVLASSCGLSSLNPFSKKEEPVYTPYIPVESQTPEKTNLKGVENVLFYMKKEFSPKEGEIVLNSYDGYIIDLGKKDGVSPGDTFVAEKSGAILKVKEVKNDYAIALPTIGKPIVGEKVQKYSFNKILYLDFTKEKGKKLYKELKEKLPYLHLSDYTEGEKFKKVFHLKYPADFKRKVPADKLTGYDGYFVVSSEGVEVFDGTKRLLKVFPWNGTPAASFTIGINAGYSVVANLKTHATSLFTANIDKSPQEEIVVSEEDKIEVFHPTPTGLSKVYTFKNPFPGTYLFHVSPLNINDSETNLIIVDGFDQESKTVFSGIFKVKNGKLVRVAESKLILSGFDTNGDGVNDAVFGQEVSDVPDQIFGKKVWKLKLSNGKLKKIEEVRVPPEFQVTSAQLFKNNGHMYFAYYDLDYFFDVAAGKTVIWRSPIQIGASPNCLYWYNEDSLVSYYITPKPVPIDIDGDGNEEVLFSQNKNVVPGILRNIYTFDGGRILLLYRNGDNFDWEEATNPIYNLGGIEGFDYLPDYDVFISIFTKASILKNPTSKLLFIKPKI</sequence>
<proteinExistence type="predicted"/>
<name>A0ABY1NTT6_9BACT</name>
<accession>A0ABY1NTT6</accession>
<keyword evidence="2" id="KW-1185">Reference proteome</keyword>
<protein>
    <recommendedName>
        <fullName evidence="3">VCBS repeat-containing protein</fullName>
    </recommendedName>
</protein>
<evidence type="ECO:0000313" key="2">
    <source>
        <dbReference type="Proteomes" id="UP001157911"/>
    </source>
</evidence>
<dbReference type="InterPro" id="IPR028994">
    <property type="entry name" value="Integrin_alpha_N"/>
</dbReference>
<gene>
    <name evidence="1" type="ORF">SAMN06265339_1558</name>
</gene>
<dbReference type="RefSeq" id="WP_283401000.1">
    <property type="nucleotide sequence ID" value="NZ_FXUB01000005.1"/>
</dbReference>
<comment type="caution">
    <text evidence="1">The sequence shown here is derived from an EMBL/GenBank/DDBJ whole genome shotgun (WGS) entry which is preliminary data.</text>
</comment>
<dbReference type="Proteomes" id="UP001157911">
    <property type="component" value="Unassembled WGS sequence"/>
</dbReference>
<evidence type="ECO:0000313" key="1">
    <source>
        <dbReference type="EMBL" id="SMP17759.1"/>
    </source>
</evidence>
<dbReference type="EMBL" id="FXUB01000005">
    <property type="protein sequence ID" value="SMP17759.1"/>
    <property type="molecule type" value="Genomic_DNA"/>
</dbReference>
<evidence type="ECO:0008006" key="3">
    <source>
        <dbReference type="Google" id="ProtNLM"/>
    </source>
</evidence>
<reference evidence="1 2" key="1">
    <citation type="submission" date="2017-05" db="EMBL/GenBank/DDBJ databases">
        <authorList>
            <person name="Varghese N."/>
            <person name="Submissions S."/>
        </authorList>
    </citation>
    <scope>NUCLEOTIDE SEQUENCE [LARGE SCALE GENOMIC DNA]</scope>
    <source>
        <strain evidence="1 2">DSM 15522</strain>
    </source>
</reference>